<organism evidence="8 9">
    <name type="scientific">Archangium gephyra</name>
    <dbReference type="NCBI Taxonomy" id="48"/>
    <lineage>
        <taxon>Bacteria</taxon>
        <taxon>Pseudomonadati</taxon>
        <taxon>Myxococcota</taxon>
        <taxon>Myxococcia</taxon>
        <taxon>Myxococcales</taxon>
        <taxon>Cystobacterineae</taxon>
        <taxon>Archangiaceae</taxon>
        <taxon>Archangium</taxon>
    </lineage>
</organism>
<feature type="signal peptide" evidence="6">
    <location>
        <begin position="1"/>
        <end position="17"/>
    </location>
</feature>
<evidence type="ECO:0000256" key="2">
    <source>
        <dbReference type="ARBA" id="ARBA00022723"/>
    </source>
</evidence>
<proteinExistence type="predicted"/>
<gene>
    <name evidence="8" type="ORF">DI536_01490</name>
</gene>
<protein>
    <recommendedName>
        <fullName evidence="7">Cytochrome c domain-containing protein</fullName>
    </recommendedName>
</protein>
<dbReference type="GO" id="GO:0020037">
    <property type="term" value="F:heme binding"/>
    <property type="evidence" value="ECO:0007669"/>
    <property type="project" value="InterPro"/>
</dbReference>
<evidence type="ECO:0000256" key="1">
    <source>
        <dbReference type="ARBA" id="ARBA00022617"/>
    </source>
</evidence>
<dbReference type="Gene3D" id="1.10.760.10">
    <property type="entry name" value="Cytochrome c-like domain"/>
    <property type="match status" value="1"/>
</dbReference>
<dbReference type="InterPro" id="IPR036909">
    <property type="entry name" value="Cyt_c-like_dom_sf"/>
</dbReference>
<dbReference type="Proteomes" id="UP000249061">
    <property type="component" value="Unassembled WGS sequence"/>
</dbReference>
<evidence type="ECO:0000259" key="7">
    <source>
        <dbReference type="PROSITE" id="PS51007"/>
    </source>
</evidence>
<dbReference type="InterPro" id="IPR009056">
    <property type="entry name" value="Cyt_c-like_dom"/>
</dbReference>
<keyword evidence="1 4" id="KW-0349">Heme</keyword>
<evidence type="ECO:0000313" key="9">
    <source>
        <dbReference type="Proteomes" id="UP000249061"/>
    </source>
</evidence>
<evidence type="ECO:0000256" key="4">
    <source>
        <dbReference type="PROSITE-ProRule" id="PRU00433"/>
    </source>
</evidence>
<sequence length="141" mass="14535">MKKLVLVAGLTALPAFAAGFELKGDAAKGATHYKTLCVSCHGEKGDGNGPAGAALTPKPTNFTDAASAERLTDEWVYKMVKNGGAANGKSPMMVAWAGALNEQQLRDVSAYVLTFKPAKAAPAPAADPKKDAKKPAPAPKK</sequence>
<dbReference type="AlphaFoldDB" id="A0A2W5W5W8"/>
<evidence type="ECO:0000256" key="5">
    <source>
        <dbReference type="SAM" id="MobiDB-lite"/>
    </source>
</evidence>
<evidence type="ECO:0000313" key="8">
    <source>
        <dbReference type="EMBL" id="PZR18581.1"/>
    </source>
</evidence>
<keyword evidence="3 4" id="KW-0408">Iron</keyword>
<name>A0A2W5W5W8_9BACT</name>
<feature type="region of interest" description="Disordered" evidence="5">
    <location>
        <begin position="119"/>
        <end position="141"/>
    </location>
</feature>
<reference evidence="8 9" key="1">
    <citation type="submission" date="2017-08" db="EMBL/GenBank/DDBJ databases">
        <title>Infants hospitalized years apart are colonized by the same room-sourced microbial strains.</title>
        <authorList>
            <person name="Brooks B."/>
            <person name="Olm M.R."/>
            <person name="Firek B.A."/>
            <person name="Baker R."/>
            <person name="Thomas B.C."/>
            <person name="Morowitz M.J."/>
            <person name="Banfield J.F."/>
        </authorList>
    </citation>
    <scope>NUCLEOTIDE SEQUENCE [LARGE SCALE GENOMIC DNA]</scope>
    <source>
        <strain evidence="8">S2_003_000_R2_14</strain>
    </source>
</reference>
<keyword evidence="2 4" id="KW-0479">Metal-binding</keyword>
<dbReference type="GO" id="GO:0009055">
    <property type="term" value="F:electron transfer activity"/>
    <property type="evidence" value="ECO:0007669"/>
    <property type="project" value="InterPro"/>
</dbReference>
<dbReference type="SUPFAM" id="SSF46626">
    <property type="entry name" value="Cytochrome c"/>
    <property type="match status" value="1"/>
</dbReference>
<dbReference type="Pfam" id="PF00034">
    <property type="entry name" value="Cytochrom_C"/>
    <property type="match status" value="1"/>
</dbReference>
<evidence type="ECO:0000256" key="6">
    <source>
        <dbReference type="SAM" id="SignalP"/>
    </source>
</evidence>
<comment type="caution">
    <text evidence="8">The sequence shown here is derived from an EMBL/GenBank/DDBJ whole genome shotgun (WGS) entry which is preliminary data.</text>
</comment>
<feature type="domain" description="Cytochrome c" evidence="7">
    <location>
        <begin position="24"/>
        <end position="116"/>
    </location>
</feature>
<dbReference type="PROSITE" id="PS51007">
    <property type="entry name" value="CYTC"/>
    <property type="match status" value="1"/>
</dbReference>
<evidence type="ECO:0000256" key="3">
    <source>
        <dbReference type="ARBA" id="ARBA00023004"/>
    </source>
</evidence>
<keyword evidence="6" id="KW-0732">Signal</keyword>
<dbReference type="EMBL" id="QFQP01000001">
    <property type="protein sequence ID" value="PZR18581.1"/>
    <property type="molecule type" value="Genomic_DNA"/>
</dbReference>
<dbReference type="GO" id="GO:0046872">
    <property type="term" value="F:metal ion binding"/>
    <property type="evidence" value="ECO:0007669"/>
    <property type="project" value="UniProtKB-KW"/>
</dbReference>
<accession>A0A2W5W5W8</accession>
<feature type="chain" id="PRO_5015886927" description="Cytochrome c domain-containing protein" evidence="6">
    <location>
        <begin position="18"/>
        <end position="141"/>
    </location>
</feature>